<accession>A0A6N6M9E0</accession>
<dbReference type="InterPro" id="IPR039422">
    <property type="entry name" value="MarR/SlyA-like"/>
</dbReference>
<dbReference type="PANTHER" id="PTHR33164:SF106">
    <property type="entry name" value="TRANSCRIPTIONAL REGULATORY PROTEIN"/>
    <property type="match status" value="1"/>
</dbReference>
<dbReference type="InterPro" id="IPR000835">
    <property type="entry name" value="HTH_MarR-typ"/>
</dbReference>
<dbReference type="Pfam" id="PF01047">
    <property type="entry name" value="MarR"/>
    <property type="match status" value="1"/>
</dbReference>
<dbReference type="Proteomes" id="UP000435357">
    <property type="component" value="Unassembled WGS sequence"/>
</dbReference>
<evidence type="ECO:0000259" key="1">
    <source>
        <dbReference type="PROSITE" id="PS50995"/>
    </source>
</evidence>
<name>A0A6N6M9E0_9FLAO</name>
<evidence type="ECO:0000313" key="3">
    <source>
        <dbReference type="Proteomes" id="UP000435357"/>
    </source>
</evidence>
<reference evidence="2 3" key="1">
    <citation type="submission" date="2019-09" db="EMBL/GenBank/DDBJ databases">
        <title>Genomes of Cryomorphaceae.</title>
        <authorList>
            <person name="Bowman J.P."/>
        </authorList>
    </citation>
    <scope>NUCLEOTIDE SEQUENCE [LARGE SCALE GENOMIC DNA]</scope>
    <source>
        <strain evidence="2 3">KCTC 52047</strain>
    </source>
</reference>
<dbReference type="AlphaFoldDB" id="A0A6N6M9E0"/>
<dbReference type="SUPFAM" id="SSF46785">
    <property type="entry name" value="Winged helix' DNA-binding domain"/>
    <property type="match status" value="1"/>
</dbReference>
<feature type="domain" description="HTH marR-type" evidence="1">
    <location>
        <begin position="9"/>
        <end position="146"/>
    </location>
</feature>
<keyword evidence="3" id="KW-1185">Reference proteome</keyword>
<dbReference type="Gene3D" id="1.10.10.10">
    <property type="entry name" value="Winged helix-like DNA-binding domain superfamily/Winged helix DNA-binding domain"/>
    <property type="match status" value="1"/>
</dbReference>
<dbReference type="GO" id="GO:0006950">
    <property type="term" value="P:response to stress"/>
    <property type="evidence" value="ECO:0007669"/>
    <property type="project" value="TreeGrafter"/>
</dbReference>
<dbReference type="InterPro" id="IPR036390">
    <property type="entry name" value="WH_DNA-bd_sf"/>
</dbReference>
<gene>
    <name evidence="2" type="ORF">F3059_03980</name>
</gene>
<proteinExistence type="predicted"/>
<dbReference type="PANTHER" id="PTHR33164">
    <property type="entry name" value="TRANSCRIPTIONAL REGULATOR, MARR FAMILY"/>
    <property type="match status" value="1"/>
</dbReference>
<dbReference type="OrthoDB" id="668058at2"/>
<dbReference type="RefSeq" id="WP_151166727.1">
    <property type="nucleotide sequence ID" value="NZ_WACR01000003.1"/>
</dbReference>
<dbReference type="PROSITE" id="PS50995">
    <property type="entry name" value="HTH_MARR_2"/>
    <property type="match status" value="1"/>
</dbReference>
<dbReference type="GO" id="GO:0003700">
    <property type="term" value="F:DNA-binding transcription factor activity"/>
    <property type="evidence" value="ECO:0007669"/>
    <property type="project" value="InterPro"/>
</dbReference>
<dbReference type="EMBL" id="WACR01000003">
    <property type="protein sequence ID" value="KAB1065119.1"/>
    <property type="molecule type" value="Genomic_DNA"/>
</dbReference>
<protein>
    <submittedName>
        <fullName evidence="2">MarR family transcriptional regulator</fullName>
    </submittedName>
</protein>
<sequence>MTNKKGKKEDSVRERLDVLGREMTTQSILFHQAIAESAGLSGTDHKFIDLFFQHGSMTAGKLANLTGLTTGATTGVIDRLEKKQLVRRERNPNDRRQVLVVLNEKEAQEKIGPAFKHMQEGLESLYQGFSESDLAIVEEFMIRTITFYKTQIEQIKSNR</sequence>
<evidence type="ECO:0000313" key="2">
    <source>
        <dbReference type="EMBL" id="KAB1065119.1"/>
    </source>
</evidence>
<organism evidence="2 3">
    <name type="scientific">Salibacter halophilus</name>
    <dbReference type="NCBI Taxonomy" id="1803916"/>
    <lineage>
        <taxon>Bacteria</taxon>
        <taxon>Pseudomonadati</taxon>
        <taxon>Bacteroidota</taxon>
        <taxon>Flavobacteriia</taxon>
        <taxon>Flavobacteriales</taxon>
        <taxon>Salibacteraceae</taxon>
        <taxon>Salibacter</taxon>
    </lineage>
</organism>
<dbReference type="SMART" id="SM00347">
    <property type="entry name" value="HTH_MARR"/>
    <property type="match status" value="1"/>
</dbReference>
<dbReference type="InterPro" id="IPR036388">
    <property type="entry name" value="WH-like_DNA-bd_sf"/>
</dbReference>
<comment type="caution">
    <text evidence="2">The sequence shown here is derived from an EMBL/GenBank/DDBJ whole genome shotgun (WGS) entry which is preliminary data.</text>
</comment>